<dbReference type="NCBIfam" id="NF003605">
    <property type="entry name" value="PRK05257.1-4"/>
    <property type="match status" value="1"/>
</dbReference>
<keyword evidence="8 9" id="KW-0560">Oxidoreductase</keyword>
<dbReference type="NCBIfam" id="TIGR01320">
    <property type="entry name" value="mal_quin_oxido"/>
    <property type="match status" value="1"/>
</dbReference>
<dbReference type="PANTHER" id="PTHR43104:SF2">
    <property type="entry name" value="L-2-HYDROXYGLUTARATE DEHYDROGENASE, MITOCHONDRIAL"/>
    <property type="match status" value="1"/>
</dbReference>
<evidence type="ECO:0000256" key="1">
    <source>
        <dbReference type="ARBA" id="ARBA00001139"/>
    </source>
</evidence>
<evidence type="ECO:0000256" key="5">
    <source>
        <dbReference type="ARBA" id="ARBA00022532"/>
    </source>
</evidence>
<dbReference type="NCBIfam" id="NF003604">
    <property type="entry name" value="PRK05257.1-3"/>
    <property type="match status" value="1"/>
</dbReference>
<dbReference type="GO" id="GO:0008924">
    <property type="term" value="F:L-malate dehydrogenase (quinone) activity"/>
    <property type="evidence" value="ECO:0007669"/>
    <property type="project" value="UniProtKB-UniRule"/>
</dbReference>
<dbReference type="NCBIfam" id="NF003610">
    <property type="entry name" value="PRK05257.3-1"/>
    <property type="match status" value="1"/>
</dbReference>
<dbReference type="HAMAP" id="MF_00212">
    <property type="entry name" value="MQO"/>
    <property type="match status" value="1"/>
</dbReference>
<comment type="cofactor">
    <cofactor evidence="2 9">
        <name>FAD</name>
        <dbReference type="ChEBI" id="CHEBI:57692"/>
    </cofactor>
</comment>
<dbReference type="EMBL" id="PYFT01000001">
    <property type="protein sequence ID" value="PSR52286.1"/>
    <property type="molecule type" value="Genomic_DNA"/>
</dbReference>
<evidence type="ECO:0000256" key="8">
    <source>
        <dbReference type="ARBA" id="ARBA00023002"/>
    </source>
</evidence>
<sequence>MTNNDNLPDANPDVILIGAGIMSATLAMMIKVLEPDVTVEIFERLDVAAAESSDAWNNAGTGHSAFCELNYTPEKPDGSIDTSKAVSIAESFEISKQFWAFLIQNNLINLPETFIRRIPHMSFVWGENNVEYLRKRHAALTRCPLFKGMAYSEDTTQLAEWMPLIMAGRDPGQRVAATRMEIGTDVNFGALTRSMFDYLKDQEGVKIHFHHEVRKLRKTEDGRWQIKVKDLATEEKRKLRARFVFIGAGGGSLPLLEKSEIPEGKGFGGFPVSGQWLVCTNPEIINRHQAKVYGKAAVGSPPMSVPHLDTRIINGEKALLFGPYAGFSTKFLKQGSYFDLPLSIKANNLRPMLIAGIKNIPLTRYLINQVRQSPADRLAALQEFVPQARMEDWKLETAGQRVQVIKKDAQKGGVLEFGTEVVSAADGSIAALLGASPGASTAVSIMLSLLQRCFPERFNTEKAQSKIKQMIPSFGESLSKNEDLLHEIRSMTSEVLGIKESEPVQI</sequence>
<dbReference type="Gene3D" id="3.30.9.10">
    <property type="entry name" value="D-Amino Acid Oxidase, subunit A, domain 2"/>
    <property type="match status" value="1"/>
</dbReference>
<dbReference type="NCBIfam" id="NF003613">
    <property type="entry name" value="PRK05257.3-4"/>
    <property type="match status" value="1"/>
</dbReference>
<comment type="caution">
    <text evidence="10">The sequence shown here is derived from an EMBL/GenBank/DDBJ whole genome shotgun (WGS) entry which is preliminary data.</text>
</comment>
<dbReference type="OrthoDB" id="9763983at2"/>
<dbReference type="NCBIfam" id="NF003611">
    <property type="entry name" value="PRK05257.3-2"/>
    <property type="match status" value="1"/>
</dbReference>
<keyword evidence="6 9" id="KW-0285">Flavoprotein</keyword>
<comment type="pathway">
    <text evidence="3 9">Carbohydrate metabolism; tricarboxylic acid cycle; oxaloacetate from (S)-malate (quinone route): step 1/1.</text>
</comment>
<evidence type="ECO:0000256" key="7">
    <source>
        <dbReference type="ARBA" id="ARBA00022827"/>
    </source>
</evidence>
<dbReference type="EC" id="1.1.5.4" evidence="9"/>
<comment type="catalytic activity">
    <reaction evidence="1 9">
        <text>(S)-malate + a quinone = a quinol + oxaloacetate</text>
        <dbReference type="Rhea" id="RHEA:46012"/>
        <dbReference type="ChEBI" id="CHEBI:15589"/>
        <dbReference type="ChEBI" id="CHEBI:16452"/>
        <dbReference type="ChEBI" id="CHEBI:24646"/>
        <dbReference type="ChEBI" id="CHEBI:132124"/>
        <dbReference type="EC" id="1.1.5.4"/>
    </reaction>
</comment>
<keyword evidence="11" id="KW-1185">Reference proteome</keyword>
<name>A0A2T2Y9X1_9BACT</name>
<evidence type="ECO:0000256" key="6">
    <source>
        <dbReference type="ARBA" id="ARBA00022630"/>
    </source>
</evidence>
<dbReference type="InterPro" id="IPR036188">
    <property type="entry name" value="FAD/NAD-bd_sf"/>
</dbReference>
<dbReference type="NCBIfam" id="NF003603">
    <property type="entry name" value="PRK05257.1-1"/>
    <property type="match status" value="1"/>
</dbReference>
<accession>A0A2T2Y9X1</accession>
<organism evidence="10 11">
    <name type="scientific">Adhaeribacter arboris</name>
    <dbReference type="NCBI Taxonomy" id="2072846"/>
    <lineage>
        <taxon>Bacteria</taxon>
        <taxon>Pseudomonadati</taxon>
        <taxon>Bacteroidota</taxon>
        <taxon>Cytophagia</taxon>
        <taxon>Cytophagales</taxon>
        <taxon>Hymenobacteraceae</taxon>
        <taxon>Adhaeribacter</taxon>
    </lineage>
</organism>
<dbReference type="UniPathway" id="UPA00223">
    <property type="reaction ID" value="UER01008"/>
</dbReference>
<comment type="similarity">
    <text evidence="4 9">Belongs to the MQO family.</text>
</comment>
<dbReference type="NCBIfam" id="NF003608">
    <property type="entry name" value="PRK05257.2-4"/>
    <property type="match status" value="1"/>
</dbReference>
<keyword evidence="7 9" id="KW-0274">FAD</keyword>
<evidence type="ECO:0000256" key="9">
    <source>
        <dbReference type="HAMAP-Rule" id="MF_00212"/>
    </source>
</evidence>
<dbReference type="NCBIfam" id="NF003606">
    <property type="entry name" value="PRK05257.2-1"/>
    <property type="match status" value="1"/>
</dbReference>
<evidence type="ECO:0000256" key="3">
    <source>
        <dbReference type="ARBA" id="ARBA00005012"/>
    </source>
</evidence>
<dbReference type="NCBIfam" id="NF009875">
    <property type="entry name" value="PRK13339.1"/>
    <property type="match status" value="1"/>
</dbReference>
<dbReference type="Proteomes" id="UP000240357">
    <property type="component" value="Unassembled WGS sequence"/>
</dbReference>
<dbReference type="NCBIfam" id="NF003614">
    <property type="entry name" value="PRK05257.3-5"/>
    <property type="match status" value="1"/>
</dbReference>
<evidence type="ECO:0000313" key="11">
    <source>
        <dbReference type="Proteomes" id="UP000240357"/>
    </source>
</evidence>
<protein>
    <recommendedName>
        <fullName evidence="9">Probable malate:quinone oxidoreductase</fullName>
        <ecNumber evidence="9">1.1.5.4</ecNumber>
    </recommendedName>
    <alternativeName>
        <fullName evidence="9">MQO</fullName>
    </alternativeName>
    <alternativeName>
        <fullName evidence="9">Malate dehydrogenase [quinone]</fullName>
    </alternativeName>
</protein>
<dbReference type="Pfam" id="PF06039">
    <property type="entry name" value="Mqo"/>
    <property type="match status" value="1"/>
</dbReference>
<gene>
    <name evidence="9" type="primary">mqo</name>
    <name evidence="10" type="ORF">AHMF7605_01490</name>
</gene>
<dbReference type="RefSeq" id="WP_106925760.1">
    <property type="nucleotide sequence ID" value="NZ_PYFT01000001.1"/>
</dbReference>
<dbReference type="Gene3D" id="3.50.50.60">
    <property type="entry name" value="FAD/NAD(P)-binding domain"/>
    <property type="match status" value="1"/>
</dbReference>
<keyword evidence="5 9" id="KW-0816">Tricarboxylic acid cycle</keyword>
<reference evidence="10 11" key="1">
    <citation type="submission" date="2018-03" db="EMBL/GenBank/DDBJ databases">
        <title>Adhaeribacter sp. HMF7605 Genome sequencing and assembly.</title>
        <authorList>
            <person name="Kang H."/>
            <person name="Kang J."/>
            <person name="Cha I."/>
            <person name="Kim H."/>
            <person name="Joh K."/>
        </authorList>
    </citation>
    <scope>NUCLEOTIDE SEQUENCE [LARGE SCALE GENOMIC DNA]</scope>
    <source>
        <strain evidence="10 11">HMF7605</strain>
    </source>
</reference>
<dbReference type="NCBIfam" id="NF003612">
    <property type="entry name" value="PRK05257.3-3"/>
    <property type="match status" value="1"/>
</dbReference>
<dbReference type="GO" id="GO:0047545">
    <property type="term" value="F:(S)-2-hydroxyglutarate dehydrogenase activity"/>
    <property type="evidence" value="ECO:0007669"/>
    <property type="project" value="TreeGrafter"/>
</dbReference>
<dbReference type="InterPro" id="IPR006231">
    <property type="entry name" value="MQO"/>
</dbReference>
<dbReference type="PANTHER" id="PTHR43104">
    <property type="entry name" value="L-2-HYDROXYGLUTARATE DEHYDROGENASE, MITOCHONDRIAL"/>
    <property type="match status" value="1"/>
</dbReference>
<evidence type="ECO:0000256" key="4">
    <source>
        <dbReference type="ARBA" id="ARBA00006389"/>
    </source>
</evidence>
<dbReference type="SUPFAM" id="SSF51905">
    <property type="entry name" value="FAD/NAD(P)-binding domain"/>
    <property type="match status" value="1"/>
</dbReference>
<dbReference type="AlphaFoldDB" id="A0A2T2Y9X1"/>
<proteinExistence type="inferred from homology"/>
<dbReference type="GO" id="GO:0006099">
    <property type="term" value="P:tricarboxylic acid cycle"/>
    <property type="evidence" value="ECO:0007669"/>
    <property type="project" value="UniProtKB-UniRule"/>
</dbReference>
<evidence type="ECO:0000256" key="2">
    <source>
        <dbReference type="ARBA" id="ARBA00001974"/>
    </source>
</evidence>
<evidence type="ECO:0000313" key="10">
    <source>
        <dbReference type="EMBL" id="PSR52286.1"/>
    </source>
</evidence>